<reference evidence="2 3" key="1">
    <citation type="journal article" date="2015" name="Genome Announc.">
        <title>Complete genome sequences for 35 biothreat assay-relevant bacillus species.</title>
        <authorList>
            <person name="Johnson S.L."/>
            <person name="Daligault H.E."/>
            <person name="Davenport K.W."/>
            <person name="Jaissle J."/>
            <person name="Frey K.G."/>
            <person name="Ladner J.T."/>
            <person name="Broomall S.M."/>
            <person name="Bishop-Lilly K.A."/>
            <person name="Bruce D.C."/>
            <person name="Gibbons H.S."/>
            <person name="Coyne S.R."/>
            <person name="Lo C.C."/>
            <person name="Meincke L."/>
            <person name="Munk A.C."/>
            <person name="Koroleva G.I."/>
            <person name="Rosenzweig C.N."/>
            <person name="Palacios G.F."/>
            <person name="Redden C.L."/>
            <person name="Minogue T.D."/>
            <person name="Chain P.S."/>
        </authorList>
    </citation>
    <scope>NUCLEOTIDE SEQUENCE [LARGE SCALE GENOMIC DNA]</scope>
    <source>
        <strain evidence="3">ATCC 14581 / DSM 32 / JCM 2506 / NBRC 15308 / NCIMB 9376 / NCTC 10342 / NRRL B-14308 / VKM B-512</strain>
    </source>
</reference>
<dbReference type="HOGENOM" id="CLU_1281719_0_0_9"/>
<feature type="domain" description="Metanogen output" evidence="1">
    <location>
        <begin position="58"/>
        <end position="146"/>
    </location>
</feature>
<evidence type="ECO:0000313" key="2">
    <source>
        <dbReference type="EMBL" id="AJI23546.1"/>
    </source>
</evidence>
<evidence type="ECO:0000313" key="3">
    <source>
        <dbReference type="Proteomes" id="UP000031829"/>
    </source>
</evidence>
<protein>
    <recommendedName>
        <fullName evidence="1">Metanogen output domain-containing protein</fullName>
    </recommendedName>
</protein>
<name>A0A0B6AJ56_PRIM2</name>
<organism evidence="2 3">
    <name type="scientific">Priestia megaterium (strain ATCC 14581 / DSM 32 / CCUG 1817 / JCM 2506 / NBRC 15308 / NCIMB 9376 / NCTC 10342 / NRRL B-14308 / VKM B-512 / Ford 19)</name>
    <name type="common">Bacillus megaterium</name>
    <dbReference type="NCBI Taxonomy" id="1348623"/>
    <lineage>
        <taxon>Bacteria</taxon>
        <taxon>Bacillati</taxon>
        <taxon>Bacillota</taxon>
        <taxon>Bacilli</taxon>
        <taxon>Bacillales</taxon>
        <taxon>Bacillaceae</taxon>
        <taxon>Priestia</taxon>
    </lineage>
</organism>
<dbReference type="EMBL" id="CP009920">
    <property type="protein sequence ID" value="AJI23546.1"/>
    <property type="molecule type" value="Genomic_DNA"/>
</dbReference>
<gene>
    <name evidence="2" type="ORF">BG04_603</name>
</gene>
<sequence length="205" mass="23311">MALKKGQLSGHVFLAKLITQYAMIHEKTVGPVAEEYIKQIGIRTGEWMEDFYSDKHEKWTVEEYAEVIIDLKNSIGGHFEIISVHPDHVVVSATQCPFGDVVQDAPHLCKMTSSVFGGIAARKFGYGKVSLRQRIALGHPMCEVAIYFTKHSEENGDVYEDLPITPSYGNPFNWEEETIHMLNQELRRSDEMIEALLAELEELRK</sequence>
<dbReference type="KEGG" id="bmeg:BG04_603"/>
<dbReference type="InterPro" id="IPR041359">
    <property type="entry name" value="MetOD1"/>
</dbReference>
<evidence type="ECO:0000259" key="1">
    <source>
        <dbReference type="Pfam" id="PF18546"/>
    </source>
</evidence>
<accession>A0A0B6AJ56</accession>
<dbReference type="GeneID" id="93644103"/>
<dbReference type="AlphaFoldDB" id="A0A0B6AJ56"/>
<proteinExistence type="predicted"/>
<dbReference type="RefSeq" id="WP_034649867.1">
    <property type="nucleotide sequence ID" value="NZ_BCVB01000012.1"/>
</dbReference>
<dbReference type="Pfam" id="PF18546">
    <property type="entry name" value="MetOD1"/>
    <property type="match status" value="1"/>
</dbReference>
<dbReference type="Proteomes" id="UP000031829">
    <property type="component" value="Chromosome"/>
</dbReference>